<protein>
    <recommendedName>
        <fullName evidence="2">superoxide dismutase</fullName>
        <ecNumber evidence="2">1.15.1.1</ecNumber>
    </recommendedName>
</protein>
<dbReference type="InterPro" id="IPR036314">
    <property type="entry name" value="SOD_C_sf"/>
</dbReference>
<dbReference type="PANTHER" id="PTHR11404:SF6">
    <property type="entry name" value="SUPEROXIDE DISMUTASE [MN], MITOCHONDRIAL"/>
    <property type="match status" value="1"/>
</dbReference>
<evidence type="ECO:0000259" key="5">
    <source>
        <dbReference type="Pfam" id="PF02777"/>
    </source>
</evidence>
<dbReference type="GO" id="GO:0004784">
    <property type="term" value="F:superoxide dismutase activity"/>
    <property type="evidence" value="ECO:0007669"/>
    <property type="project" value="UniProtKB-EC"/>
</dbReference>
<keyword evidence="3" id="KW-0479">Metal-binding</keyword>
<dbReference type="InterPro" id="IPR036324">
    <property type="entry name" value="Mn/Fe_SOD_N_sf"/>
</dbReference>
<dbReference type="Pfam" id="PF02777">
    <property type="entry name" value="Sod_Fe_C"/>
    <property type="match status" value="1"/>
</dbReference>
<dbReference type="InterPro" id="IPR019832">
    <property type="entry name" value="Mn/Fe_SOD_C"/>
</dbReference>
<gene>
    <name evidence="6" type="ORF">COW49_02220</name>
</gene>
<dbReference type="EMBL" id="PFFD01000101">
    <property type="protein sequence ID" value="PIV86974.1"/>
    <property type="molecule type" value="Genomic_DNA"/>
</dbReference>
<dbReference type="Proteomes" id="UP000228497">
    <property type="component" value="Unassembled WGS sequence"/>
</dbReference>
<dbReference type="PANTHER" id="PTHR11404">
    <property type="entry name" value="SUPEROXIDE DISMUTASE 2"/>
    <property type="match status" value="1"/>
</dbReference>
<name>A0A2M7FDB9_9BACT</name>
<dbReference type="EC" id="1.15.1.1" evidence="2"/>
<comment type="caution">
    <text evidence="6">The sequence shown here is derived from an EMBL/GenBank/DDBJ whole genome shotgun (WGS) entry which is preliminary data.</text>
</comment>
<evidence type="ECO:0000256" key="2">
    <source>
        <dbReference type="ARBA" id="ARBA00012682"/>
    </source>
</evidence>
<evidence type="ECO:0000256" key="4">
    <source>
        <dbReference type="ARBA" id="ARBA00023002"/>
    </source>
</evidence>
<sequence length="196" mass="21886">MVYQIKTFNLLALEGISEKQIQAHVALYEGYVKHVNLIGEKLAAVRAGTLELDPYIASELRRRFAFEFNGARMHEYYFSQFEGGAKGMNASGALTVAASAKYGNQGLIAHIKEVALTRGIGWVVVYADKQCNTLMTSFISDHEIGQLAGLPIILALDLWEHAYMVDYVPAEKKNYVDAFLSNLNWSVVETRFETAK</sequence>
<dbReference type="Gene3D" id="3.55.40.20">
    <property type="entry name" value="Iron/manganese superoxide dismutase, C-terminal domain"/>
    <property type="match status" value="1"/>
</dbReference>
<accession>A0A2M7FDB9</accession>
<reference evidence="7" key="1">
    <citation type="submission" date="2017-09" db="EMBL/GenBank/DDBJ databases">
        <title>Depth-based differentiation of microbial function through sediment-hosted aquifers and enrichment of novel symbionts in the deep terrestrial subsurface.</title>
        <authorList>
            <person name="Probst A.J."/>
            <person name="Ladd B."/>
            <person name="Jarett J.K."/>
            <person name="Geller-Mcgrath D.E."/>
            <person name="Sieber C.M.K."/>
            <person name="Emerson J.B."/>
            <person name="Anantharaman K."/>
            <person name="Thomas B.C."/>
            <person name="Malmstrom R."/>
            <person name="Stieglmeier M."/>
            <person name="Klingl A."/>
            <person name="Woyke T."/>
            <person name="Ryan C.M."/>
            <person name="Banfield J.F."/>
        </authorList>
    </citation>
    <scope>NUCLEOTIDE SEQUENCE [LARGE SCALE GENOMIC DNA]</scope>
</reference>
<dbReference type="AlphaFoldDB" id="A0A2M7FDB9"/>
<organism evidence="6 7">
    <name type="scientific">Candidatus Kaiserbacteria bacterium CG17_big_fil_post_rev_8_21_14_2_50_51_7</name>
    <dbReference type="NCBI Taxonomy" id="1974613"/>
    <lineage>
        <taxon>Bacteria</taxon>
        <taxon>Candidatus Kaiseribacteriota</taxon>
    </lineage>
</organism>
<keyword evidence="4" id="KW-0560">Oxidoreductase</keyword>
<dbReference type="SUPFAM" id="SSF54719">
    <property type="entry name" value="Fe,Mn superoxide dismutase (SOD), C-terminal domain"/>
    <property type="match status" value="1"/>
</dbReference>
<evidence type="ECO:0000313" key="6">
    <source>
        <dbReference type="EMBL" id="PIV86974.1"/>
    </source>
</evidence>
<feature type="domain" description="Manganese/iron superoxide dismutase C-terminal" evidence="5">
    <location>
        <begin position="97"/>
        <end position="191"/>
    </location>
</feature>
<comment type="similarity">
    <text evidence="1">Belongs to the iron/manganese superoxide dismutase family.</text>
</comment>
<dbReference type="InterPro" id="IPR050265">
    <property type="entry name" value="Fe/Mn_Superoxide_Dismutase"/>
</dbReference>
<proteinExistence type="inferred from homology"/>
<evidence type="ECO:0000256" key="3">
    <source>
        <dbReference type="ARBA" id="ARBA00022723"/>
    </source>
</evidence>
<dbReference type="SUPFAM" id="SSF46609">
    <property type="entry name" value="Fe,Mn superoxide dismutase (SOD), N-terminal domain"/>
    <property type="match status" value="1"/>
</dbReference>
<dbReference type="GO" id="GO:0046872">
    <property type="term" value="F:metal ion binding"/>
    <property type="evidence" value="ECO:0007669"/>
    <property type="project" value="UniProtKB-KW"/>
</dbReference>
<evidence type="ECO:0000256" key="1">
    <source>
        <dbReference type="ARBA" id="ARBA00008714"/>
    </source>
</evidence>
<evidence type="ECO:0000313" key="7">
    <source>
        <dbReference type="Proteomes" id="UP000228497"/>
    </source>
</evidence>